<dbReference type="Gene3D" id="3.40.190.80">
    <property type="match status" value="1"/>
</dbReference>
<keyword evidence="5" id="KW-0460">Magnesium</keyword>
<keyword evidence="7" id="KW-1185">Reference proteome</keyword>
<dbReference type="EMBL" id="JAVAIM010000001">
    <property type="protein sequence ID" value="MDP4573646.1"/>
    <property type="molecule type" value="Genomic_DNA"/>
</dbReference>
<evidence type="ECO:0000256" key="3">
    <source>
        <dbReference type="ARBA" id="ARBA00022723"/>
    </source>
</evidence>
<keyword evidence="3" id="KW-0479">Metal-binding</keyword>
<dbReference type="Gene3D" id="3.30.540.10">
    <property type="entry name" value="Fructose-1,6-Bisphosphatase, subunit A, domain 1"/>
    <property type="match status" value="1"/>
</dbReference>
<accession>A0ABT9HKL2</accession>
<dbReference type="SUPFAM" id="SSF56655">
    <property type="entry name" value="Carbohydrate phosphatase"/>
    <property type="match status" value="1"/>
</dbReference>
<evidence type="ECO:0000256" key="5">
    <source>
        <dbReference type="ARBA" id="ARBA00022842"/>
    </source>
</evidence>
<dbReference type="InterPro" id="IPR051090">
    <property type="entry name" value="Inositol_monoP_superfamily"/>
</dbReference>
<gene>
    <name evidence="6" type="ORF">Q9K02_00655</name>
</gene>
<protein>
    <submittedName>
        <fullName evidence="6">Inositol monophosphatase family protein</fullName>
    </submittedName>
</protein>
<evidence type="ECO:0000256" key="2">
    <source>
        <dbReference type="ARBA" id="ARBA00009759"/>
    </source>
</evidence>
<evidence type="ECO:0000313" key="6">
    <source>
        <dbReference type="EMBL" id="MDP4573646.1"/>
    </source>
</evidence>
<dbReference type="InterPro" id="IPR000760">
    <property type="entry name" value="Inositol_monophosphatase-like"/>
</dbReference>
<dbReference type="RefSeq" id="WP_305931139.1">
    <property type="nucleotide sequence ID" value="NZ_JAVAIM010000001.1"/>
</dbReference>
<organism evidence="6 7">
    <name type="scientific">Qipengyuania profundimaris</name>
    <dbReference type="NCBI Taxonomy" id="3067652"/>
    <lineage>
        <taxon>Bacteria</taxon>
        <taxon>Pseudomonadati</taxon>
        <taxon>Pseudomonadota</taxon>
        <taxon>Alphaproteobacteria</taxon>
        <taxon>Sphingomonadales</taxon>
        <taxon>Erythrobacteraceae</taxon>
        <taxon>Qipengyuania</taxon>
    </lineage>
</organism>
<dbReference type="Proteomes" id="UP001240639">
    <property type="component" value="Unassembled WGS sequence"/>
</dbReference>
<comment type="cofactor">
    <cofactor evidence="1">
        <name>Mg(2+)</name>
        <dbReference type="ChEBI" id="CHEBI:18420"/>
    </cofactor>
</comment>
<comment type="caution">
    <text evidence="6">The sequence shown here is derived from an EMBL/GenBank/DDBJ whole genome shotgun (WGS) entry which is preliminary data.</text>
</comment>
<sequence length="271" mass="28892">MDMQDDIALANRLADAAGDAIRPLFRGDWQADQKEDHSAVTEADRAAEAAMRSLLEAERADDGIIGEEYGSVREGAARQWVLDPIDGTQSFVAGRPIFGTLIALLQDGWPVLGIIDQPILGERWVGAIGQPTTLNGKAVTTRRCRALEGASIATTSPHAFAEDDVDAYLRVVAKAYPQRPWPVYGGDCYNYGLLAAGHLDIVIESGLKLHDFAALVPVVEGAGGTMSDWQGNPLDANSDGRVLALGEPARLEDVLEAMGGIGSDSHNHDGH</sequence>
<name>A0ABT9HKL2_9SPHN</name>
<dbReference type="Pfam" id="PF00459">
    <property type="entry name" value="Inositol_P"/>
    <property type="match status" value="1"/>
</dbReference>
<comment type="similarity">
    <text evidence="2">Belongs to the inositol monophosphatase superfamily.</text>
</comment>
<dbReference type="PRINTS" id="PR00377">
    <property type="entry name" value="IMPHPHTASES"/>
</dbReference>
<reference evidence="6 7" key="1">
    <citation type="submission" date="2023-08" db="EMBL/GenBank/DDBJ databases">
        <title>genomic of G39.</title>
        <authorList>
            <person name="Wang Y."/>
        </authorList>
    </citation>
    <scope>NUCLEOTIDE SEQUENCE [LARGE SCALE GENOMIC DNA]</scope>
    <source>
        <strain evidence="6 7">G39</strain>
    </source>
</reference>
<evidence type="ECO:0000256" key="1">
    <source>
        <dbReference type="ARBA" id="ARBA00001946"/>
    </source>
</evidence>
<keyword evidence="4" id="KW-0378">Hydrolase</keyword>
<dbReference type="PANTHER" id="PTHR43200">
    <property type="entry name" value="PHOSPHATASE"/>
    <property type="match status" value="1"/>
</dbReference>
<evidence type="ECO:0000256" key="4">
    <source>
        <dbReference type="ARBA" id="ARBA00022801"/>
    </source>
</evidence>
<dbReference type="PANTHER" id="PTHR43200:SF6">
    <property type="entry name" value="3'(2'),5'-BISPHOSPHATE NUCLEOTIDASE"/>
    <property type="match status" value="1"/>
</dbReference>
<evidence type="ECO:0000313" key="7">
    <source>
        <dbReference type="Proteomes" id="UP001240639"/>
    </source>
</evidence>
<dbReference type="CDD" id="cd01641">
    <property type="entry name" value="Bacterial_IMPase_like_1"/>
    <property type="match status" value="1"/>
</dbReference>
<proteinExistence type="inferred from homology"/>